<dbReference type="InterPro" id="IPR035778">
    <property type="entry name" value="SPRY_hnRNP_U"/>
</dbReference>
<dbReference type="SMART" id="SM00513">
    <property type="entry name" value="SAP"/>
    <property type="match status" value="1"/>
</dbReference>
<dbReference type="EMBL" id="JAWDGP010006922">
    <property type="protein sequence ID" value="KAK3733038.1"/>
    <property type="molecule type" value="Genomic_DNA"/>
</dbReference>
<dbReference type="Gene3D" id="1.10.720.30">
    <property type="entry name" value="SAP domain"/>
    <property type="match status" value="1"/>
</dbReference>
<dbReference type="GO" id="GO:0005634">
    <property type="term" value="C:nucleus"/>
    <property type="evidence" value="ECO:0007669"/>
    <property type="project" value="UniProtKB-SubCell"/>
</dbReference>
<dbReference type="PROSITE" id="PS50188">
    <property type="entry name" value="B302_SPRY"/>
    <property type="match status" value="1"/>
</dbReference>
<evidence type="ECO:0000259" key="7">
    <source>
        <dbReference type="PROSITE" id="PS50800"/>
    </source>
</evidence>
<dbReference type="PANTHER" id="PTHR12381">
    <property type="entry name" value="HETEROGENEOUS NUCLEAR RIBONUCLEOPROTEIN U FAMILY MEMBER"/>
    <property type="match status" value="1"/>
</dbReference>
<dbReference type="Proteomes" id="UP001283361">
    <property type="component" value="Unassembled WGS sequence"/>
</dbReference>
<feature type="domain" description="B30.2/SPRY" evidence="6">
    <location>
        <begin position="192"/>
        <end position="401"/>
    </location>
</feature>
<comment type="subcellular location">
    <subcellularLocation>
        <location evidence="1">Nucleus</location>
    </subcellularLocation>
</comment>
<feature type="compositionally biased region" description="Basic and acidic residues" evidence="5">
    <location>
        <begin position="611"/>
        <end position="650"/>
    </location>
</feature>
<name>A0AAE0Y6C2_9GAST</name>
<dbReference type="AlphaFoldDB" id="A0AAE0Y6C2"/>
<dbReference type="SMART" id="SM00449">
    <property type="entry name" value="SPRY"/>
    <property type="match status" value="1"/>
</dbReference>
<sequence>MSDIDPEKLKVAELRDELKARGLDTKGNKAALVARLKEALESAAEEDVEQVEAEEEPEELEAPEEAEQDYEIQEVQDEDEEEEETAQLEEDVQLVDEASMEAAEEEQPELQQEEENFQADETKEEKAEAMQEENGQETNGDAEEEPPVELGDEFRTIDEATDDTEDGNTDRKRKRSRSRDRHRRSRSRERHRRSHSRERRHERRPSPPPRKVEMDDTTWESLSTFVLDRYESDLNLRFDDNGIKAHPLTVDGFAFMWSGVRAMYGVTSGKVAYEVKVLENLNVEHLSKDEPNPHVLRVGWSVNSTSLNLGEEALSYGYGGTGKASTECNFVDYGQTFGPGDVITAYLDMESDPIVISYAKNGEDLGTCFNVEKEKLGDQALFPHIMTKNTEFECNFGAREGPYFPLTDEFKFLEEIPEEERVRGHTPPATKEECEVVMMVGLPGAGKTYWVNNFVKESPEKRWNILGTNNIIDKMKVMGLPRKKNYSGRWDVLIDKSTRCLNRLIEIAARKKRHYIIDQTNVYASARRRKMQPFEGFQRKAVVVLPTDEVFKNRVKERTDEEGKDIPESAVNEMKANLTLPDAGEGQCFESVEFVEEEPDKEGREKLVEQYRKEGRDALPPPDKRFRRDSRDYRDRSANYRGGYDRDRRGGGYRGRGGYYNSWRPSYDRRGGGGYRGGYRDDRNRRDDRSYYGGGYKGGRGGGYGGGWGGGWNQGYNQGYNQGPRWNNYNSYGNQGWGSSGGSYGGGYNSGWGSYSQGSYGSRGGGGVPKKLTKSILYFVVELMRAVCFKRDEF</sequence>
<feature type="region of interest" description="Disordered" evidence="5">
    <location>
        <begin position="40"/>
        <end position="216"/>
    </location>
</feature>
<protein>
    <submittedName>
        <fullName evidence="8">Uncharacterized protein</fullName>
    </submittedName>
</protein>
<dbReference type="SUPFAM" id="SSF49899">
    <property type="entry name" value="Concanavalin A-like lectins/glucanases"/>
    <property type="match status" value="1"/>
</dbReference>
<dbReference type="GO" id="GO:0003723">
    <property type="term" value="F:RNA binding"/>
    <property type="evidence" value="ECO:0007669"/>
    <property type="project" value="TreeGrafter"/>
</dbReference>
<evidence type="ECO:0000313" key="8">
    <source>
        <dbReference type="EMBL" id="KAK3733038.1"/>
    </source>
</evidence>
<dbReference type="InterPro" id="IPR027417">
    <property type="entry name" value="P-loop_NTPase"/>
</dbReference>
<dbReference type="SUPFAM" id="SSF68906">
    <property type="entry name" value="SAP domain"/>
    <property type="match status" value="1"/>
</dbReference>
<comment type="caution">
    <text evidence="8">The sequence shown here is derived from an EMBL/GenBank/DDBJ whole genome shotgun (WGS) entry which is preliminary data.</text>
</comment>
<evidence type="ECO:0000256" key="2">
    <source>
        <dbReference type="ARBA" id="ARBA00022481"/>
    </source>
</evidence>
<dbReference type="Pfam" id="PF13671">
    <property type="entry name" value="AAA_33"/>
    <property type="match status" value="1"/>
</dbReference>
<dbReference type="InterPro" id="IPR036361">
    <property type="entry name" value="SAP_dom_sf"/>
</dbReference>
<evidence type="ECO:0000256" key="4">
    <source>
        <dbReference type="ARBA" id="ARBA00023242"/>
    </source>
</evidence>
<proteinExistence type="predicted"/>
<dbReference type="InterPro" id="IPR003034">
    <property type="entry name" value="SAP_dom"/>
</dbReference>
<dbReference type="InterPro" id="IPR013320">
    <property type="entry name" value="ConA-like_dom_sf"/>
</dbReference>
<evidence type="ECO:0000256" key="3">
    <source>
        <dbReference type="ARBA" id="ARBA00022553"/>
    </source>
</evidence>
<feature type="compositionally biased region" description="Basic residues" evidence="5">
    <location>
        <begin position="171"/>
        <end position="203"/>
    </location>
</feature>
<keyword evidence="2" id="KW-0488">Methylation</keyword>
<evidence type="ECO:0000313" key="9">
    <source>
        <dbReference type="Proteomes" id="UP001283361"/>
    </source>
</evidence>
<dbReference type="CDD" id="cd12884">
    <property type="entry name" value="SPRY_hnRNP"/>
    <property type="match status" value="1"/>
</dbReference>
<dbReference type="InterPro" id="IPR001870">
    <property type="entry name" value="B30.2/SPRY"/>
</dbReference>
<evidence type="ECO:0000256" key="5">
    <source>
        <dbReference type="SAM" id="MobiDB-lite"/>
    </source>
</evidence>
<feature type="region of interest" description="Disordered" evidence="5">
    <location>
        <begin position="611"/>
        <end position="651"/>
    </location>
</feature>
<organism evidence="8 9">
    <name type="scientific">Elysia crispata</name>
    <name type="common">lettuce slug</name>
    <dbReference type="NCBI Taxonomy" id="231223"/>
    <lineage>
        <taxon>Eukaryota</taxon>
        <taxon>Metazoa</taxon>
        <taxon>Spiralia</taxon>
        <taxon>Lophotrochozoa</taxon>
        <taxon>Mollusca</taxon>
        <taxon>Gastropoda</taxon>
        <taxon>Heterobranchia</taxon>
        <taxon>Euthyneura</taxon>
        <taxon>Panpulmonata</taxon>
        <taxon>Sacoglossa</taxon>
        <taxon>Placobranchoidea</taxon>
        <taxon>Plakobranchidae</taxon>
        <taxon>Elysia</taxon>
    </lineage>
</organism>
<feature type="compositionally biased region" description="Acidic residues" evidence="5">
    <location>
        <begin position="130"/>
        <end position="151"/>
    </location>
</feature>
<keyword evidence="4" id="KW-0539">Nucleus</keyword>
<dbReference type="FunFam" id="3.40.50.300:FF:000355">
    <property type="entry name" value="Heterogeneous nuclear ribonucleoprotein U-like 1, isoform CRA_a"/>
    <property type="match status" value="1"/>
</dbReference>
<dbReference type="Pfam" id="PF02037">
    <property type="entry name" value="SAP"/>
    <property type="match status" value="1"/>
</dbReference>
<dbReference type="Gene3D" id="2.60.120.920">
    <property type="match status" value="1"/>
</dbReference>
<dbReference type="SUPFAM" id="SSF52540">
    <property type="entry name" value="P-loop containing nucleoside triphosphate hydrolases"/>
    <property type="match status" value="1"/>
</dbReference>
<gene>
    <name evidence="8" type="ORF">RRG08_002639</name>
</gene>
<dbReference type="Gene3D" id="3.40.50.300">
    <property type="entry name" value="P-loop containing nucleotide triphosphate hydrolases"/>
    <property type="match status" value="1"/>
</dbReference>
<accession>A0AAE0Y6C2</accession>
<dbReference type="PROSITE" id="PS50800">
    <property type="entry name" value="SAP"/>
    <property type="match status" value="1"/>
</dbReference>
<reference evidence="8" key="1">
    <citation type="journal article" date="2023" name="G3 (Bethesda)">
        <title>A reference genome for the long-term kleptoplast-retaining sea slug Elysia crispata morphotype clarki.</title>
        <authorList>
            <person name="Eastman K.E."/>
            <person name="Pendleton A.L."/>
            <person name="Shaikh M.A."/>
            <person name="Suttiyut T."/>
            <person name="Ogas R."/>
            <person name="Tomko P."/>
            <person name="Gavelis G."/>
            <person name="Widhalm J.R."/>
            <person name="Wisecaver J.H."/>
        </authorList>
    </citation>
    <scope>NUCLEOTIDE SEQUENCE</scope>
    <source>
        <strain evidence="8">ECLA1</strain>
    </source>
</reference>
<feature type="compositionally biased region" description="Basic and acidic residues" evidence="5">
    <location>
        <begin position="678"/>
        <end position="690"/>
    </location>
</feature>
<dbReference type="InterPro" id="IPR003877">
    <property type="entry name" value="SPRY_dom"/>
</dbReference>
<evidence type="ECO:0000259" key="6">
    <source>
        <dbReference type="PROSITE" id="PS50188"/>
    </source>
</evidence>
<keyword evidence="9" id="KW-1185">Reference proteome</keyword>
<feature type="compositionally biased region" description="Acidic residues" evidence="5">
    <location>
        <begin position="43"/>
        <end position="118"/>
    </location>
</feature>
<feature type="region of interest" description="Disordered" evidence="5">
    <location>
        <begin position="670"/>
        <end position="694"/>
    </location>
</feature>
<dbReference type="GO" id="GO:0000380">
    <property type="term" value="P:alternative mRNA splicing, via spliceosome"/>
    <property type="evidence" value="ECO:0007669"/>
    <property type="project" value="TreeGrafter"/>
</dbReference>
<keyword evidence="3" id="KW-0597">Phosphoprotein</keyword>
<dbReference type="InterPro" id="IPR043136">
    <property type="entry name" value="B30.2/SPRY_sf"/>
</dbReference>
<evidence type="ECO:0000256" key="1">
    <source>
        <dbReference type="ARBA" id="ARBA00004123"/>
    </source>
</evidence>
<dbReference type="PANTHER" id="PTHR12381:SF56">
    <property type="entry name" value="B30.2_SPRY DOMAIN-CONTAINING PROTEIN-RELATED"/>
    <property type="match status" value="1"/>
</dbReference>
<feature type="compositionally biased region" description="Basic and acidic residues" evidence="5">
    <location>
        <begin position="120"/>
        <end position="129"/>
    </location>
</feature>
<feature type="domain" description="SAP" evidence="7">
    <location>
        <begin position="6"/>
        <end position="40"/>
    </location>
</feature>